<dbReference type="AlphaFoldDB" id="A0A2P4Y4Y1"/>
<evidence type="ECO:0000256" key="1">
    <source>
        <dbReference type="SAM" id="Coils"/>
    </source>
</evidence>
<sequence>MAKRKQQAEKTGSCTNKPGKPTRAAKQRRTLESASDYARATKKPEALANYSDPKQLSAVLPSSMSIKDLTKAELKEACAALYAKILRTKQGRRQWGRRLKSEPFRLSDSQKMLFANSYKAACNEGRPMDYVRLSNSCHFTAFLHNPDVLASKEGEVLEELKEALVEQRKLDAGMRMKTSTELEEELTSVHVLHEEQIAEMEGKVKMLEQRLADSEKVTEGLRSQLALSREANIDTKRRTVVERQRFVSRCEEGLKTREDSLLKKEMELKNKFEELSTQSAQLHDQQAELQQQACNQDDERHRLERQIALKEQMERRHQQDITREQDEKVEWQRQQRAIVKEMERLVVELEDQKYWNGYAPAIDAWRRRWEVEQEMRKAAQAALEATRQNETEMNNRIARLDLIQASYEACGSTEHCIAQFAEQNANPKYDDITTTKKQRNFAARIMKRIHYARGIELEEDLHEFGETRNHLCHDRNGTGLDTISHERFQSLCRKIKSIITSM</sequence>
<proteinExistence type="predicted"/>
<reference evidence="3 4" key="1">
    <citation type="journal article" date="2017" name="Genome Biol. Evol.">
        <title>Phytophthora megakarya and P. palmivora, closely related causal agents of cacao black pod rot, underwent increases in genome sizes and gene numbers by different mechanisms.</title>
        <authorList>
            <person name="Ali S.S."/>
            <person name="Shao J."/>
            <person name="Lary D.J."/>
            <person name="Kronmiller B."/>
            <person name="Shen D."/>
            <person name="Strem M.D."/>
            <person name="Amoako-Attah I."/>
            <person name="Akrofi A.Y."/>
            <person name="Begoude B.A."/>
            <person name="Ten Hoopen G.M."/>
            <person name="Coulibaly K."/>
            <person name="Kebe B.I."/>
            <person name="Melnick R.L."/>
            <person name="Guiltinan M.J."/>
            <person name="Tyler B.M."/>
            <person name="Meinhardt L.W."/>
            <person name="Bailey B.A."/>
        </authorList>
    </citation>
    <scope>NUCLEOTIDE SEQUENCE [LARGE SCALE GENOMIC DNA]</scope>
    <source>
        <strain evidence="4">sbr112.9</strain>
    </source>
</reference>
<dbReference type="EMBL" id="NCKW01005416">
    <property type="protein sequence ID" value="POM72884.1"/>
    <property type="molecule type" value="Genomic_DNA"/>
</dbReference>
<protein>
    <submittedName>
        <fullName evidence="3">Uncharacterized protein</fullName>
    </submittedName>
</protein>
<organism evidence="3 4">
    <name type="scientific">Phytophthora palmivora</name>
    <dbReference type="NCBI Taxonomy" id="4796"/>
    <lineage>
        <taxon>Eukaryota</taxon>
        <taxon>Sar</taxon>
        <taxon>Stramenopiles</taxon>
        <taxon>Oomycota</taxon>
        <taxon>Peronosporomycetes</taxon>
        <taxon>Peronosporales</taxon>
        <taxon>Peronosporaceae</taxon>
        <taxon>Phytophthora</taxon>
    </lineage>
</organism>
<gene>
    <name evidence="3" type="ORF">PHPALM_10337</name>
</gene>
<dbReference type="OrthoDB" id="146275at2759"/>
<name>A0A2P4Y4Y1_9STRA</name>
<comment type="caution">
    <text evidence="3">The sequence shown here is derived from an EMBL/GenBank/DDBJ whole genome shotgun (WGS) entry which is preliminary data.</text>
</comment>
<evidence type="ECO:0000313" key="3">
    <source>
        <dbReference type="EMBL" id="POM72884.1"/>
    </source>
</evidence>
<evidence type="ECO:0000256" key="2">
    <source>
        <dbReference type="SAM" id="MobiDB-lite"/>
    </source>
</evidence>
<dbReference type="Proteomes" id="UP000237271">
    <property type="component" value="Unassembled WGS sequence"/>
</dbReference>
<feature type="region of interest" description="Disordered" evidence="2">
    <location>
        <begin position="1"/>
        <end position="48"/>
    </location>
</feature>
<evidence type="ECO:0000313" key="4">
    <source>
        <dbReference type="Proteomes" id="UP000237271"/>
    </source>
</evidence>
<keyword evidence="4" id="KW-1185">Reference proteome</keyword>
<accession>A0A2P4Y4Y1</accession>
<feature type="coiled-coil region" evidence="1">
    <location>
        <begin position="190"/>
        <end position="224"/>
    </location>
</feature>
<keyword evidence="1" id="KW-0175">Coiled coil</keyword>